<evidence type="ECO:0000313" key="3">
    <source>
        <dbReference type="EMBL" id="KKS90937.1"/>
    </source>
</evidence>
<reference evidence="3 4" key="1">
    <citation type="journal article" date="2015" name="Nature">
        <title>rRNA introns, odd ribosomes, and small enigmatic genomes across a large radiation of phyla.</title>
        <authorList>
            <person name="Brown C.T."/>
            <person name="Hug L.A."/>
            <person name="Thomas B.C."/>
            <person name="Sharon I."/>
            <person name="Castelle C.J."/>
            <person name="Singh A."/>
            <person name="Wilkins M.J."/>
            <person name="Williams K.H."/>
            <person name="Banfield J.F."/>
        </authorList>
    </citation>
    <scope>NUCLEOTIDE SEQUENCE [LARGE SCALE GENOMIC DNA]</scope>
</reference>
<dbReference type="InterPro" id="IPR043502">
    <property type="entry name" value="DNA/RNA_pol_sf"/>
</dbReference>
<feature type="region of interest" description="Disordered" evidence="1">
    <location>
        <begin position="13"/>
        <end position="32"/>
    </location>
</feature>
<feature type="domain" description="Reverse transcriptase" evidence="2">
    <location>
        <begin position="89"/>
        <end position="310"/>
    </location>
</feature>
<dbReference type="PANTHER" id="PTHR34047:SF8">
    <property type="entry name" value="PROTEIN YKFC"/>
    <property type="match status" value="1"/>
</dbReference>
<evidence type="ECO:0000313" key="4">
    <source>
        <dbReference type="Proteomes" id="UP000034669"/>
    </source>
</evidence>
<comment type="caution">
    <text evidence="3">The sequence shown here is derived from an EMBL/GenBank/DDBJ whole genome shotgun (WGS) entry which is preliminary data.</text>
</comment>
<dbReference type="InterPro" id="IPR043128">
    <property type="entry name" value="Rev_trsase/Diguanyl_cyclase"/>
</dbReference>
<name>A0A0G1CZQ0_9BACT</name>
<dbReference type="InterPro" id="IPR051083">
    <property type="entry name" value="GrpII_Intron_Splice-Mob/Def"/>
</dbReference>
<dbReference type="PANTHER" id="PTHR34047">
    <property type="entry name" value="NUCLEAR INTRON MATURASE 1, MITOCHONDRIAL-RELATED"/>
    <property type="match status" value="1"/>
</dbReference>
<dbReference type="GO" id="GO:0003964">
    <property type="term" value="F:RNA-directed DNA polymerase activity"/>
    <property type="evidence" value="ECO:0007669"/>
    <property type="project" value="UniProtKB-KW"/>
</dbReference>
<sequence length="364" mass="42735">MRSNIHPNQVSLFDFTQNRGATERERERERERGGGGVCHIYDDIVSLENLLVSWQEFLRGKRKRKDVAEFSLKFTDSIIQLHRDLAERNYQHGPYFPFKITDPKPRDIHKANLRDRVVHHAIYRILCPFFDKKFIFDSYSCRKNKGTHRAMDRFHQFGTKVSRNSTRTAWVLKCDVRKFFASIDHKILKEILNKHIEDTNTLSLLGKVIDSFSTKNKESVGIPLGNLTSQLLVNIYMNEFDQFVKRKLKARYYIRYADDFLILSEDKNHLEELVPQISEFLETELKLTLHPNKLFIKTLASGVDFLGWITFPCHRIPRTSTKRRMFKKLSNNKSKETLNSYLGLLSHGNTYELTQKIGTESQSD</sequence>
<dbReference type="EMBL" id="LCFI01000001">
    <property type="protein sequence ID" value="KKS90937.1"/>
    <property type="molecule type" value="Genomic_DNA"/>
</dbReference>
<keyword evidence="3" id="KW-0695">RNA-directed DNA polymerase</keyword>
<organism evidence="3 4">
    <name type="scientific">Candidatus Woesebacteria bacterium GW2011_GWA1_43_12</name>
    <dbReference type="NCBI Taxonomy" id="1618557"/>
    <lineage>
        <taxon>Bacteria</taxon>
        <taxon>Candidatus Woeseibacteriota</taxon>
    </lineage>
</organism>
<dbReference type="InterPro" id="IPR000477">
    <property type="entry name" value="RT_dom"/>
</dbReference>
<dbReference type="PROSITE" id="PS50878">
    <property type="entry name" value="RT_POL"/>
    <property type="match status" value="1"/>
</dbReference>
<dbReference type="Pfam" id="PF00078">
    <property type="entry name" value="RVT_1"/>
    <property type="match status" value="1"/>
</dbReference>
<evidence type="ECO:0000256" key="1">
    <source>
        <dbReference type="SAM" id="MobiDB-lite"/>
    </source>
</evidence>
<accession>A0A0G1CZQ0</accession>
<proteinExistence type="predicted"/>
<evidence type="ECO:0000259" key="2">
    <source>
        <dbReference type="PROSITE" id="PS50878"/>
    </source>
</evidence>
<protein>
    <submittedName>
        <fullName evidence="3">RNA-directed DNA polymerase (Reverse transcriptase)</fullName>
    </submittedName>
</protein>
<dbReference type="Gene3D" id="3.30.70.270">
    <property type="match status" value="1"/>
</dbReference>
<keyword evidence="3" id="KW-0808">Transferase</keyword>
<dbReference type="PATRIC" id="fig|1618557.3.peg.299"/>
<dbReference type="Proteomes" id="UP000034669">
    <property type="component" value="Unassembled WGS sequence"/>
</dbReference>
<gene>
    <name evidence="3" type="ORF">UV66_C0001G0294</name>
</gene>
<keyword evidence="3" id="KW-0548">Nucleotidyltransferase</keyword>
<dbReference type="CDD" id="cd01651">
    <property type="entry name" value="RT_G2_intron"/>
    <property type="match status" value="1"/>
</dbReference>
<dbReference type="AlphaFoldDB" id="A0A0G1CZQ0"/>
<dbReference type="SUPFAM" id="SSF56672">
    <property type="entry name" value="DNA/RNA polymerases"/>
    <property type="match status" value="1"/>
</dbReference>
<feature type="compositionally biased region" description="Basic and acidic residues" evidence="1">
    <location>
        <begin position="21"/>
        <end position="32"/>
    </location>
</feature>